<organism evidence="1 2">
    <name type="scientific">Paenibacillus thiaminolyticus</name>
    <name type="common">Bacillus thiaminolyticus</name>
    <dbReference type="NCBI Taxonomy" id="49283"/>
    <lineage>
        <taxon>Bacteria</taxon>
        <taxon>Bacillati</taxon>
        <taxon>Bacillota</taxon>
        <taxon>Bacilli</taxon>
        <taxon>Bacillales</taxon>
        <taxon>Paenibacillaceae</taxon>
        <taxon>Paenibacillus</taxon>
    </lineage>
</organism>
<comment type="caution">
    <text evidence="1">The sequence shown here is derived from an EMBL/GenBank/DDBJ whole genome shotgun (WGS) entry which is preliminary data.</text>
</comment>
<dbReference type="Pfam" id="PF14124">
    <property type="entry name" value="DUF4291"/>
    <property type="match status" value="1"/>
</dbReference>
<name>A0A3A3H6P4_PANTH</name>
<dbReference type="EMBL" id="QYZD01000003">
    <property type="protein sequence ID" value="RJG25501.1"/>
    <property type="molecule type" value="Genomic_DNA"/>
</dbReference>
<dbReference type="RefSeq" id="WP_119791533.1">
    <property type="nucleotide sequence ID" value="NZ_QYZD01000003.1"/>
</dbReference>
<dbReference type="Proteomes" id="UP000266177">
    <property type="component" value="Unassembled WGS sequence"/>
</dbReference>
<gene>
    <name evidence="1" type="ORF">DQX05_05215</name>
</gene>
<dbReference type="PANTHER" id="PTHR38567:SF1">
    <property type="entry name" value="DUF4291 DOMAIN-CONTAINING PROTEIN"/>
    <property type="match status" value="1"/>
</dbReference>
<dbReference type="InterPro" id="IPR025633">
    <property type="entry name" value="DUF4291"/>
</dbReference>
<evidence type="ECO:0000313" key="2">
    <source>
        <dbReference type="Proteomes" id="UP000266177"/>
    </source>
</evidence>
<reference evidence="1 2" key="1">
    <citation type="submission" date="2018-09" db="EMBL/GenBank/DDBJ databases">
        <title>Paenibacillus SK2017-BO5.</title>
        <authorList>
            <person name="Piskunova J.V."/>
            <person name="Dubiley S.A."/>
            <person name="Severinov K.V."/>
        </authorList>
    </citation>
    <scope>NUCLEOTIDE SEQUENCE [LARGE SCALE GENOMIC DNA]</scope>
    <source>
        <strain evidence="1 2">BO5</strain>
    </source>
</reference>
<proteinExistence type="predicted"/>
<protein>
    <submittedName>
        <fullName evidence="1">DUF4291 domain-containing protein</fullName>
    </submittedName>
</protein>
<dbReference type="AlphaFoldDB" id="A0A3A3H6P4"/>
<dbReference type="OrthoDB" id="65842at2"/>
<evidence type="ECO:0000313" key="1">
    <source>
        <dbReference type="EMBL" id="RJG25501.1"/>
    </source>
</evidence>
<accession>A0A3A3H6P4</accession>
<sequence length="196" mass="22849">MSEYKIIHAKYNENTVTVYQAFNNKIADEVLNEGRFGSSFNINRMTWIKPSFLWMMYRSGWGTKKDQERVLSINIVREGFDLILSRAVLTKYKSKIHGTPAEWKSKLKNSEIRCQWDPDRDIYGNKLEKKAIQLGLSGGAVNQYLNEWICSINDISTTVCEWREQIKLGTFEIMLLPTEIEYKVDYSVKKSLGMIK</sequence>
<dbReference type="PANTHER" id="PTHR38567">
    <property type="entry name" value="DUF4291 DOMAIN-CONTAINING PROTEIN"/>
    <property type="match status" value="1"/>
</dbReference>